<dbReference type="Proteomes" id="UP000007799">
    <property type="component" value="Unassembled WGS sequence"/>
</dbReference>
<keyword evidence="4" id="KW-1185">Reference proteome</keyword>
<dbReference type="GeneID" id="16076925"/>
<dbReference type="InterPro" id="IPR008922">
    <property type="entry name" value="Di-copper_centre_dom_sf"/>
</dbReference>
<gene>
    <name evidence="3" type="ORF">PTSG_11927</name>
</gene>
<dbReference type="InterPro" id="IPR002227">
    <property type="entry name" value="Tyrosinase_Cu-bd"/>
</dbReference>
<dbReference type="EMBL" id="GL832960">
    <property type="protein sequence ID" value="EGD82156.1"/>
    <property type="molecule type" value="Genomic_DNA"/>
</dbReference>
<evidence type="ECO:0000313" key="3">
    <source>
        <dbReference type="EMBL" id="EGD82156.1"/>
    </source>
</evidence>
<feature type="region of interest" description="Disordered" evidence="1">
    <location>
        <begin position="1"/>
        <end position="23"/>
    </location>
</feature>
<evidence type="ECO:0000259" key="2">
    <source>
        <dbReference type="PROSITE" id="PS00498"/>
    </source>
</evidence>
<dbReference type="GO" id="GO:0016491">
    <property type="term" value="F:oxidoreductase activity"/>
    <property type="evidence" value="ECO:0007669"/>
    <property type="project" value="InterPro"/>
</dbReference>
<reference evidence="3" key="1">
    <citation type="submission" date="2009-08" db="EMBL/GenBank/DDBJ databases">
        <title>Annotation of Salpingoeca rosetta.</title>
        <authorList>
            <consortium name="The Broad Institute Genome Sequencing Platform"/>
            <person name="Russ C."/>
            <person name="Cuomo C."/>
            <person name="Burger G."/>
            <person name="Gray M.W."/>
            <person name="Holland P.W.H."/>
            <person name="King N."/>
            <person name="Lang F.B.F."/>
            <person name="Roger A.J."/>
            <person name="Ruiz-Trillo I."/>
            <person name="Young S.K."/>
            <person name="Zeng Q."/>
            <person name="Gargeya S."/>
            <person name="Alvarado L."/>
            <person name="Berlin A."/>
            <person name="Chapman S.B."/>
            <person name="Chen Z."/>
            <person name="Freedman E."/>
            <person name="Gellesch M."/>
            <person name="Goldberg J."/>
            <person name="Griggs A."/>
            <person name="Gujja S."/>
            <person name="Heilman E."/>
            <person name="Heiman D."/>
            <person name="Howarth C."/>
            <person name="Mehta T."/>
            <person name="Neiman D."/>
            <person name="Pearson M."/>
            <person name="Roberts A."/>
            <person name="Saif S."/>
            <person name="Shea T."/>
            <person name="Shenoy N."/>
            <person name="Sisk P."/>
            <person name="Stolte C."/>
            <person name="Sykes S."/>
            <person name="White J."/>
            <person name="Yandava C."/>
            <person name="Haas B."/>
            <person name="Nusbaum C."/>
            <person name="Birren B."/>
        </authorList>
    </citation>
    <scope>NUCLEOTIDE SEQUENCE [LARGE SCALE GENOMIC DNA]</scope>
    <source>
        <strain evidence="3">ATCC 50818</strain>
    </source>
</reference>
<accession>F2U3G2</accession>
<protein>
    <recommendedName>
        <fullName evidence="2">Tyrosinase copper-binding domain-containing protein</fullName>
    </recommendedName>
</protein>
<dbReference type="SUPFAM" id="SSF48056">
    <property type="entry name" value="Di-copper centre-containing domain"/>
    <property type="match status" value="1"/>
</dbReference>
<dbReference type="PROSITE" id="PS00498">
    <property type="entry name" value="TYROSINASE_2"/>
    <property type="match status" value="1"/>
</dbReference>
<evidence type="ECO:0000313" key="4">
    <source>
        <dbReference type="Proteomes" id="UP000007799"/>
    </source>
</evidence>
<sequence length="92" mass="10662">MATYSSPHDSPRDSPRDSSHDPPFFLHHAFVDKQLWYDWQVTTLCNSNMPVSSIDAAHGALPDLRRNGIMVYRPPRKTVNMRQRTVRKRIVS</sequence>
<dbReference type="AlphaFoldDB" id="F2U3G2"/>
<feature type="domain" description="Tyrosinase copper-binding" evidence="2">
    <location>
        <begin position="21"/>
        <end position="32"/>
    </location>
</feature>
<feature type="compositionally biased region" description="Basic and acidic residues" evidence="1">
    <location>
        <begin position="9"/>
        <end position="20"/>
    </location>
</feature>
<dbReference type="Gene3D" id="1.10.1280.10">
    <property type="entry name" value="Di-copper center containing domain from catechol oxidase"/>
    <property type="match status" value="1"/>
</dbReference>
<organism evidence="4">
    <name type="scientific">Salpingoeca rosetta (strain ATCC 50818 / BSB-021)</name>
    <dbReference type="NCBI Taxonomy" id="946362"/>
    <lineage>
        <taxon>Eukaryota</taxon>
        <taxon>Choanoflagellata</taxon>
        <taxon>Craspedida</taxon>
        <taxon>Salpingoecidae</taxon>
        <taxon>Salpingoeca</taxon>
    </lineage>
</organism>
<dbReference type="RefSeq" id="XP_004996339.1">
    <property type="nucleotide sequence ID" value="XM_004996282.1"/>
</dbReference>
<proteinExistence type="predicted"/>
<dbReference type="InParanoid" id="F2U3G2"/>
<dbReference type="KEGG" id="sre:PTSG_11927"/>
<name>F2U3G2_SALR5</name>
<evidence type="ECO:0000256" key="1">
    <source>
        <dbReference type="SAM" id="MobiDB-lite"/>
    </source>
</evidence>